<evidence type="ECO:0000256" key="3">
    <source>
        <dbReference type="ARBA" id="ARBA00023002"/>
    </source>
</evidence>
<dbReference type="Proteomes" id="UP000244855">
    <property type="component" value="Unassembled WGS sequence"/>
</dbReference>
<dbReference type="PANTHER" id="PTHR43976:SF16">
    <property type="entry name" value="SHORT-CHAIN DEHYDROGENASE_REDUCTASE FAMILY PROTEIN"/>
    <property type="match status" value="1"/>
</dbReference>
<dbReference type="Gene3D" id="3.40.50.720">
    <property type="entry name" value="NAD(P)-binding Rossmann-like Domain"/>
    <property type="match status" value="1"/>
</dbReference>
<dbReference type="PRINTS" id="PR00080">
    <property type="entry name" value="SDRFAMILY"/>
</dbReference>
<evidence type="ECO:0000313" key="6">
    <source>
        <dbReference type="Proteomes" id="UP000244855"/>
    </source>
</evidence>
<dbReference type="PROSITE" id="PS00061">
    <property type="entry name" value="ADH_SHORT"/>
    <property type="match status" value="1"/>
</dbReference>
<organism evidence="5 6">
    <name type="scientific">Periconia macrospinosa</name>
    <dbReference type="NCBI Taxonomy" id="97972"/>
    <lineage>
        <taxon>Eukaryota</taxon>
        <taxon>Fungi</taxon>
        <taxon>Dikarya</taxon>
        <taxon>Ascomycota</taxon>
        <taxon>Pezizomycotina</taxon>
        <taxon>Dothideomycetes</taxon>
        <taxon>Pleosporomycetidae</taxon>
        <taxon>Pleosporales</taxon>
        <taxon>Massarineae</taxon>
        <taxon>Periconiaceae</taxon>
        <taxon>Periconia</taxon>
    </lineage>
</organism>
<keyword evidence="2" id="KW-0521">NADP</keyword>
<keyword evidence="6" id="KW-1185">Reference proteome</keyword>
<dbReference type="STRING" id="97972.A0A2V1DD03"/>
<evidence type="ECO:0000313" key="5">
    <source>
        <dbReference type="EMBL" id="PVH95980.1"/>
    </source>
</evidence>
<dbReference type="SUPFAM" id="SSF51735">
    <property type="entry name" value="NAD(P)-binding Rossmann-fold domains"/>
    <property type="match status" value="1"/>
</dbReference>
<proteinExistence type="inferred from homology"/>
<name>A0A2V1DD03_9PLEO</name>
<evidence type="ECO:0000256" key="4">
    <source>
        <dbReference type="RuleBase" id="RU000363"/>
    </source>
</evidence>
<keyword evidence="3" id="KW-0560">Oxidoreductase</keyword>
<evidence type="ECO:0000256" key="2">
    <source>
        <dbReference type="ARBA" id="ARBA00022857"/>
    </source>
</evidence>
<dbReference type="AlphaFoldDB" id="A0A2V1DD03"/>
<gene>
    <name evidence="5" type="ORF">DM02DRAFT_536234</name>
</gene>
<evidence type="ECO:0000256" key="1">
    <source>
        <dbReference type="ARBA" id="ARBA00006484"/>
    </source>
</evidence>
<dbReference type="EMBL" id="KZ805478">
    <property type="protein sequence ID" value="PVH95980.1"/>
    <property type="molecule type" value="Genomic_DNA"/>
</dbReference>
<sequence>MPQLTWFVTGCSSGIGKSLSAALIARGERVVATARNLQDIAHLQSESVLPLQLDVTSSPETLRMVVDEAINHFGGVDVLVNNAGYLQGSFVEEADTKDYISNFMVNFCGTMNVTRTLIPHFRSKSSGTIIFVGSRAGWQGDMGASPYNATKFALEGILDTLQLETSGFGIRSMIVVLGYFRTELFSTSRLIFTRSHPNKIYDPIETAVLDGVAKVHGHQPGDPDKLAHRIVDVVKGEGMAAGKPFPKRLPFGEDALKDVRQKCEETLKICDEWEEVIKSTNIEGSGI</sequence>
<dbReference type="PRINTS" id="PR00081">
    <property type="entry name" value="GDHRDH"/>
</dbReference>
<comment type="similarity">
    <text evidence="1 4">Belongs to the short-chain dehydrogenases/reductases (SDR) family.</text>
</comment>
<reference evidence="5 6" key="1">
    <citation type="journal article" date="2018" name="Sci. Rep.">
        <title>Comparative genomics provides insights into the lifestyle and reveals functional heterogeneity of dark septate endophytic fungi.</title>
        <authorList>
            <person name="Knapp D.G."/>
            <person name="Nemeth J.B."/>
            <person name="Barry K."/>
            <person name="Hainaut M."/>
            <person name="Henrissat B."/>
            <person name="Johnson J."/>
            <person name="Kuo A."/>
            <person name="Lim J.H.P."/>
            <person name="Lipzen A."/>
            <person name="Nolan M."/>
            <person name="Ohm R.A."/>
            <person name="Tamas L."/>
            <person name="Grigoriev I.V."/>
            <person name="Spatafora J.W."/>
            <person name="Nagy L.G."/>
            <person name="Kovacs G.M."/>
        </authorList>
    </citation>
    <scope>NUCLEOTIDE SEQUENCE [LARGE SCALE GENOMIC DNA]</scope>
    <source>
        <strain evidence="5 6">DSE2036</strain>
    </source>
</reference>
<dbReference type="Pfam" id="PF00106">
    <property type="entry name" value="adh_short"/>
    <property type="match status" value="1"/>
</dbReference>
<dbReference type="PANTHER" id="PTHR43976">
    <property type="entry name" value="SHORT CHAIN DEHYDROGENASE"/>
    <property type="match status" value="1"/>
</dbReference>
<dbReference type="InterPro" id="IPR002347">
    <property type="entry name" value="SDR_fam"/>
</dbReference>
<dbReference type="InterPro" id="IPR051911">
    <property type="entry name" value="SDR_oxidoreductase"/>
</dbReference>
<accession>A0A2V1DD03</accession>
<dbReference type="InterPro" id="IPR036291">
    <property type="entry name" value="NAD(P)-bd_dom_sf"/>
</dbReference>
<protein>
    <submittedName>
        <fullName evidence="5">NAD(P)-binding protein</fullName>
    </submittedName>
</protein>
<dbReference type="GO" id="GO:0016491">
    <property type="term" value="F:oxidoreductase activity"/>
    <property type="evidence" value="ECO:0007669"/>
    <property type="project" value="UniProtKB-KW"/>
</dbReference>
<dbReference type="OrthoDB" id="1274115at2759"/>
<dbReference type="InterPro" id="IPR020904">
    <property type="entry name" value="Sc_DH/Rdtase_CS"/>
</dbReference>
<dbReference type="CDD" id="cd05374">
    <property type="entry name" value="17beta-HSD-like_SDR_c"/>
    <property type="match status" value="1"/>
</dbReference>